<name>A0ACC0DVZ3_9BASI</name>
<reference evidence="2" key="1">
    <citation type="journal article" date="2018" name="BMC Genomics">
        <title>Genomic insights into host adaptation between the wheat stripe rust pathogen (Puccinia striiformis f. sp. tritici) and the barley stripe rust pathogen (Puccinia striiformis f. sp. hordei).</title>
        <authorList>
            <person name="Xia C."/>
            <person name="Wang M."/>
            <person name="Yin C."/>
            <person name="Cornejo O.E."/>
            <person name="Hulbert S.H."/>
            <person name="Chen X."/>
        </authorList>
    </citation>
    <scope>NUCLEOTIDE SEQUENCE [LARGE SCALE GENOMIC DNA]</scope>
    <source>
        <strain evidence="2">93-210</strain>
    </source>
</reference>
<reference evidence="1 2" key="3">
    <citation type="journal article" date="2022" name="Microbiol. Spectr.">
        <title>Folding features and dynamics of 3D genome architecture in plant fungal pathogens.</title>
        <authorList>
            <person name="Xia C."/>
        </authorList>
    </citation>
    <scope>NUCLEOTIDE SEQUENCE [LARGE SCALE GENOMIC DNA]</scope>
    <source>
        <strain evidence="1 2">93-210</strain>
    </source>
</reference>
<proteinExistence type="predicted"/>
<sequence length="122" mass="14089">MLEWHCRKLWGLDVIAADISDSKKLVQVGYPVTEDYFDEDEWEENLEQAQNEPTGPSINLESLQEALMDIDEEMQLENNDYGPPVFSEYDLLIIRKVIRLTKLPAWLNRLSLTFGDASAEKV</sequence>
<protein>
    <submittedName>
        <fullName evidence="1">Uncharacterized protein</fullName>
    </submittedName>
</protein>
<organism evidence="1 2">
    <name type="scientific">Puccinia striiformis f. sp. tritici</name>
    <dbReference type="NCBI Taxonomy" id="168172"/>
    <lineage>
        <taxon>Eukaryota</taxon>
        <taxon>Fungi</taxon>
        <taxon>Dikarya</taxon>
        <taxon>Basidiomycota</taxon>
        <taxon>Pucciniomycotina</taxon>
        <taxon>Pucciniomycetes</taxon>
        <taxon>Pucciniales</taxon>
        <taxon>Pucciniaceae</taxon>
        <taxon>Puccinia</taxon>
    </lineage>
</organism>
<dbReference type="Proteomes" id="UP001060170">
    <property type="component" value="Chromosome 14"/>
</dbReference>
<evidence type="ECO:0000313" key="1">
    <source>
        <dbReference type="EMBL" id="KAI7940281.1"/>
    </source>
</evidence>
<dbReference type="EMBL" id="CM045878">
    <property type="protein sequence ID" value="KAI7940281.1"/>
    <property type="molecule type" value="Genomic_DNA"/>
</dbReference>
<reference evidence="2" key="2">
    <citation type="journal article" date="2018" name="Mol. Plant Microbe Interact.">
        <title>Genome sequence resources for the wheat stripe rust pathogen (Puccinia striiformis f. sp. tritici) and the barley stripe rust pathogen (Puccinia striiformis f. sp. hordei).</title>
        <authorList>
            <person name="Xia C."/>
            <person name="Wang M."/>
            <person name="Yin C."/>
            <person name="Cornejo O.E."/>
            <person name="Hulbert S.H."/>
            <person name="Chen X."/>
        </authorList>
    </citation>
    <scope>NUCLEOTIDE SEQUENCE [LARGE SCALE GENOMIC DNA]</scope>
    <source>
        <strain evidence="2">93-210</strain>
    </source>
</reference>
<evidence type="ECO:0000313" key="2">
    <source>
        <dbReference type="Proteomes" id="UP001060170"/>
    </source>
</evidence>
<accession>A0ACC0DVZ3</accession>
<gene>
    <name evidence="1" type="ORF">MJO28_013933</name>
</gene>
<comment type="caution">
    <text evidence="1">The sequence shown here is derived from an EMBL/GenBank/DDBJ whole genome shotgun (WGS) entry which is preliminary data.</text>
</comment>
<keyword evidence="2" id="KW-1185">Reference proteome</keyword>